<dbReference type="HAMAP" id="MF_00169">
    <property type="entry name" value="AroQ"/>
    <property type="match status" value="1"/>
</dbReference>
<dbReference type="InterPro" id="IPR001874">
    <property type="entry name" value="DHquinase_II"/>
</dbReference>
<organism evidence="7">
    <name type="scientific">Cyberlindnera fabianii</name>
    <name type="common">Yeast</name>
    <name type="synonym">Hansenula fabianii</name>
    <dbReference type="NCBI Taxonomy" id="36022"/>
    <lineage>
        <taxon>Eukaryota</taxon>
        <taxon>Fungi</taxon>
        <taxon>Dikarya</taxon>
        <taxon>Ascomycota</taxon>
        <taxon>Saccharomycotina</taxon>
        <taxon>Saccharomycetes</taxon>
        <taxon>Phaffomycetales</taxon>
        <taxon>Phaffomycetaceae</taxon>
        <taxon>Cyberlindnera</taxon>
    </lineage>
</organism>
<comment type="subunit">
    <text evidence="3">Homododecamer. Adopts a ring-like structure, composed of an arrangement of two hexameric rings stacked on top of one another.</text>
</comment>
<dbReference type="PIRSF" id="PIRSF001399">
    <property type="entry name" value="DHquinase_II"/>
    <property type="match status" value="1"/>
</dbReference>
<dbReference type="Gene3D" id="3.40.50.9100">
    <property type="entry name" value="Dehydroquinase, class II"/>
    <property type="match status" value="1"/>
</dbReference>
<dbReference type="VEuPathDB" id="FungiDB:BON22_4699"/>
<comment type="pathway">
    <text evidence="3">Aromatic compound metabolism; 3,4-dihydroxybenzoate biosynthesis; 3,4-dihydroxybenzoate from 3-dehydroquinate: step 1/2.</text>
</comment>
<dbReference type="GO" id="GO:0046279">
    <property type="term" value="P:3,4-dihydroxybenzoate biosynthetic process"/>
    <property type="evidence" value="ECO:0007669"/>
    <property type="project" value="UniProtKB-UniRule"/>
</dbReference>
<dbReference type="UniPathway" id="UPA00088">
    <property type="reaction ID" value="UER00178"/>
</dbReference>
<feature type="binding site" evidence="3 5">
    <location>
        <begin position="105"/>
        <end position="106"/>
    </location>
    <ligand>
        <name>substrate</name>
    </ligand>
</feature>
<dbReference type="NCBIfam" id="NF003807">
    <property type="entry name" value="PRK05395.1-4"/>
    <property type="match status" value="1"/>
</dbReference>
<keyword evidence="2 3" id="KW-0456">Lyase</keyword>
<accession>A0A061BB61</accession>
<dbReference type="EC" id="4.2.1.10" evidence="3"/>
<dbReference type="OMA" id="AYTHYSY"/>
<evidence type="ECO:0000313" key="8">
    <source>
        <dbReference type="EMBL" id="ONH65399.1"/>
    </source>
</evidence>
<dbReference type="AlphaFoldDB" id="A0A061BB61"/>
<comment type="function">
    <text evidence="3">Is involved in the catabolism of quinate. Allows the utilization of quinate as carbon source via the beta-ketoadipate pathway.</text>
</comment>
<feature type="site" description="Transition state stabilizer" evidence="3 6">
    <location>
        <position position="19"/>
    </location>
</feature>
<evidence type="ECO:0000313" key="9">
    <source>
        <dbReference type="Proteomes" id="UP000189513"/>
    </source>
</evidence>
<dbReference type="NCBIfam" id="TIGR01088">
    <property type="entry name" value="aroQ"/>
    <property type="match status" value="1"/>
</dbReference>
<reference evidence="7" key="1">
    <citation type="journal article" date="2014" name="Genome Announc.">
        <title>Genome sequence of the yeast Cyberlindnera fabianii (Hansenula fabianii).</title>
        <authorList>
            <person name="Freel K.C."/>
            <person name="Sarilar V."/>
            <person name="Neuveglise C."/>
            <person name="Devillers H."/>
            <person name="Friedrich A."/>
            <person name="Schacherer J."/>
        </authorList>
    </citation>
    <scope>NUCLEOTIDE SEQUENCE</scope>
    <source>
        <strain evidence="7">YJS4271</strain>
    </source>
</reference>
<dbReference type="GO" id="GO:0019631">
    <property type="term" value="P:quinate catabolic process"/>
    <property type="evidence" value="ECO:0007669"/>
    <property type="project" value="TreeGrafter"/>
</dbReference>
<dbReference type="PANTHER" id="PTHR21272">
    <property type="entry name" value="CATABOLIC 3-DEHYDROQUINASE"/>
    <property type="match status" value="1"/>
</dbReference>
<dbReference type="Proteomes" id="UP000189513">
    <property type="component" value="Unassembled WGS sequence"/>
</dbReference>
<dbReference type="PANTHER" id="PTHR21272:SF3">
    <property type="entry name" value="CATABOLIC 3-DEHYDROQUINASE"/>
    <property type="match status" value="1"/>
</dbReference>
<keyword evidence="9" id="KW-1185">Reference proteome</keyword>
<keyword evidence="1 3" id="KW-0672">Quinate metabolism</keyword>
<feature type="active site" description="Proton acceptor" evidence="3 4">
    <location>
        <position position="24"/>
    </location>
</feature>
<name>A0A061BB61_CYBFA</name>
<dbReference type="GO" id="GO:0003855">
    <property type="term" value="F:3-dehydroquinate dehydratase activity"/>
    <property type="evidence" value="ECO:0007669"/>
    <property type="project" value="UniProtKB-UniRule"/>
</dbReference>
<dbReference type="Pfam" id="PF01220">
    <property type="entry name" value="DHquinase_II"/>
    <property type="match status" value="1"/>
</dbReference>
<dbReference type="OrthoDB" id="8191625at2759"/>
<evidence type="ECO:0000313" key="7">
    <source>
        <dbReference type="EMBL" id="CDR47203.1"/>
    </source>
</evidence>
<evidence type="ECO:0000256" key="6">
    <source>
        <dbReference type="PIRSR" id="PIRSR001399-3"/>
    </source>
</evidence>
<protein>
    <recommendedName>
        <fullName evidence="3">Catabolic 3-dehydroquinase</fullName>
        <shortName evidence="3">cDHQase</shortName>
        <ecNumber evidence="3">4.2.1.10</ecNumber>
    </recommendedName>
    <alternativeName>
        <fullName evidence="3">3-dehydroquinate dehydratase</fullName>
    </alternativeName>
</protein>
<comment type="similarity">
    <text evidence="3">Belongs to the type-II 3-dehydroquinase family.</text>
</comment>
<dbReference type="InterPro" id="IPR018509">
    <property type="entry name" value="DHquinase_II_CS"/>
</dbReference>
<evidence type="ECO:0000256" key="5">
    <source>
        <dbReference type="PIRSR" id="PIRSR001399-2"/>
    </source>
</evidence>
<feature type="binding site" evidence="3 5">
    <location>
        <position position="78"/>
    </location>
    <ligand>
        <name>substrate</name>
    </ligand>
</feature>
<evidence type="ECO:0000256" key="4">
    <source>
        <dbReference type="PIRSR" id="PIRSR001399-1"/>
    </source>
</evidence>
<dbReference type="EMBL" id="LK052915">
    <property type="protein sequence ID" value="CDR47203.1"/>
    <property type="molecule type" value="Genomic_DNA"/>
</dbReference>
<dbReference type="CDD" id="cd00466">
    <property type="entry name" value="DHQase_II"/>
    <property type="match status" value="1"/>
</dbReference>
<dbReference type="NCBIfam" id="NF003805">
    <property type="entry name" value="PRK05395.1-2"/>
    <property type="match status" value="1"/>
</dbReference>
<dbReference type="STRING" id="36022.A0A061BB61"/>
<gene>
    <name evidence="3" type="primary">DQD1</name>
    <name evidence="8" type="ORF">BON22_4699</name>
    <name evidence="7" type="ORF">CYFA0S_30e00320g</name>
</gene>
<feature type="binding site" evidence="3 5">
    <location>
        <position position="115"/>
    </location>
    <ligand>
        <name>substrate</name>
    </ligand>
</feature>
<reference evidence="9" key="2">
    <citation type="journal article" date="2017" name="Genome Announc.">
        <title>Genome sequences of Cyberlindnera fabianii 65, Pichia kudriavzevii 129, and Saccharomyces cerevisiae 131 isolated from fermented masau fruits in Zimbabwe.</title>
        <authorList>
            <person name="van Rijswijck I.M.H."/>
            <person name="Derks M.F.L."/>
            <person name="Abee T."/>
            <person name="de Ridder D."/>
            <person name="Smid E.J."/>
        </authorList>
    </citation>
    <scope>NUCLEOTIDE SEQUENCE [LARGE SCALE GENOMIC DNA]</scope>
    <source>
        <strain evidence="9">65</strain>
    </source>
</reference>
<evidence type="ECO:0000256" key="1">
    <source>
        <dbReference type="ARBA" id="ARBA00022911"/>
    </source>
</evidence>
<feature type="binding site" evidence="3 5">
    <location>
        <position position="91"/>
    </location>
    <ligand>
        <name>substrate</name>
    </ligand>
</feature>
<dbReference type="PROSITE" id="PS01029">
    <property type="entry name" value="DEHYDROQUINASE_II"/>
    <property type="match status" value="1"/>
</dbReference>
<comment type="catalytic activity">
    <reaction evidence="3">
        <text>3-dehydroquinate = 3-dehydroshikimate + H2O</text>
        <dbReference type="Rhea" id="RHEA:21096"/>
        <dbReference type="ChEBI" id="CHEBI:15377"/>
        <dbReference type="ChEBI" id="CHEBI:16630"/>
        <dbReference type="ChEBI" id="CHEBI:32364"/>
        <dbReference type="EC" id="4.2.1.10"/>
    </reaction>
</comment>
<feature type="active site" description="Proton donor" evidence="3 4">
    <location>
        <position position="104"/>
    </location>
</feature>
<sequence>MSRKILLIHGPNLNLLGTREPAKYGTTTLKQIENNCKQQILKESPDNTFYSFQSNSEGALIDRIHQAREEGIDFIIINAGAYTHTSIAIRDALLGVAIPFIELHITNVHAREEFRSKSYLSDVAVAVICGMGPIFGYKSAVDFALHYGSN</sequence>
<dbReference type="SUPFAM" id="SSF52304">
    <property type="entry name" value="Type II 3-dehydroquinate dehydratase"/>
    <property type="match status" value="1"/>
</dbReference>
<dbReference type="InterPro" id="IPR036441">
    <property type="entry name" value="DHquinase_II_sf"/>
</dbReference>
<proteinExistence type="inferred from homology"/>
<reference evidence="8" key="3">
    <citation type="submission" date="2017-01" db="EMBL/GenBank/DDBJ databases">
        <authorList>
            <person name="Mah S.A."/>
            <person name="Swanson W.J."/>
            <person name="Moy G.W."/>
            <person name="Vacquier V.D."/>
        </authorList>
    </citation>
    <scope>NUCLEOTIDE SEQUENCE [LARGE SCALE GENOMIC DNA]</scope>
    <source>
        <strain evidence="8">65</strain>
    </source>
</reference>
<dbReference type="EMBL" id="MPUK01000011">
    <property type="protein sequence ID" value="ONH65399.1"/>
    <property type="molecule type" value="Genomic_DNA"/>
</dbReference>
<feature type="binding site" evidence="3 5">
    <location>
        <position position="84"/>
    </location>
    <ligand>
        <name>substrate</name>
    </ligand>
</feature>
<evidence type="ECO:0000256" key="2">
    <source>
        <dbReference type="ARBA" id="ARBA00023239"/>
    </source>
</evidence>
<evidence type="ECO:0000256" key="3">
    <source>
        <dbReference type="HAMAP-Rule" id="MF_03136"/>
    </source>
</evidence>
<dbReference type="NCBIfam" id="NF003804">
    <property type="entry name" value="PRK05395.1-1"/>
    <property type="match status" value="1"/>
</dbReference>